<dbReference type="Proteomes" id="UP000295696">
    <property type="component" value="Unassembled WGS sequence"/>
</dbReference>
<dbReference type="RefSeq" id="WP_207906060.1">
    <property type="nucleotide sequence ID" value="NZ_SLZU01000019.1"/>
</dbReference>
<gene>
    <name evidence="2" type="ORF">EDD52_11910</name>
</gene>
<dbReference type="AlphaFoldDB" id="A0A4R3J342"/>
<proteinExistence type="inferred from homology"/>
<comment type="caution">
    <text evidence="2">The sequence shown here is derived from an EMBL/GenBank/DDBJ whole genome shotgun (WGS) entry which is preliminary data.</text>
</comment>
<dbReference type="InterPro" id="IPR015942">
    <property type="entry name" value="Asp/Glu/hydantoin_racemase"/>
</dbReference>
<dbReference type="Pfam" id="PF01177">
    <property type="entry name" value="Asp_Glu_race"/>
    <property type="match status" value="1"/>
</dbReference>
<dbReference type="EMBL" id="SLZU01000019">
    <property type="protein sequence ID" value="TCS59707.1"/>
    <property type="molecule type" value="Genomic_DNA"/>
</dbReference>
<evidence type="ECO:0000313" key="3">
    <source>
        <dbReference type="Proteomes" id="UP000295696"/>
    </source>
</evidence>
<organism evidence="2 3">
    <name type="scientific">Primorskyibacter sedentarius</name>
    <dbReference type="NCBI Taxonomy" id="745311"/>
    <lineage>
        <taxon>Bacteria</taxon>
        <taxon>Pseudomonadati</taxon>
        <taxon>Pseudomonadota</taxon>
        <taxon>Alphaproteobacteria</taxon>
        <taxon>Rhodobacterales</taxon>
        <taxon>Roseobacteraceae</taxon>
        <taxon>Primorskyibacter</taxon>
    </lineage>
</organism>
<dbReference type="InterPro" id="IPR053714">
    <property type="entry name" value="Iso_Racemase_Enz_sf"/>
</dbReference>
<accession>A0A4R3J342</accession>
<reference evidence="2 3" key="1">
    <citation type="submission" date="2019-03" db="EMBL/GenBank/DDBJ databases">
        <title>Genomic Encyclopedia of Type Strains, Phase IV (KMG-IV): sequencing the most valuable type-strain genomes for metagenomic binning, comparative biology and taxonomic classification.</title>
        <authorList>
            <person name="Goeker M."/>
        </authorList>
    </citation>
    <scope>NUCLEOTIDE SEQUENCE [LARGE SCALE GENOMIC DNA]</scope>
    <source>
        <strain evidence="2 3">DSM 104836</strain>
    </source>
</reference>
<protein>
    <submittedName>
        <fullName evidence="2">Asp/Glu/hydantoin racemase</fullName>
    </submittedName>
</protein>
<evidence type="ECO:0000313" key="2">
    <source>
        <dbReference type="EMBL" id="TCS59707.1"/>
    </source>
</evidence>
<keyword evidence="3" id="KW-1185">Reference proteome</keyword>
<comment type="similarity">
    <text evidence="1">Belongs to the HyuE racemase family.</text>
</comment>
<evidence type="ECO:0000256" key="1">
    <source>
        <dbReference type="ARBA" id="ARBA00038414"/>
    </source>
</evidence>
<dbReference type="GO" id="GO:0047661">
    <property type="term" value="F:amino-acid racemase activity"/>
    <property type="evidence" value="ECO:0007669"/>
    <property type="project" value="InterPro"/>
</dbReference>
<dbReference type="PANTHER" id="PTHR28047:SF5">
    <property type="entry name" value="PROTEIN DCG1"/>
    <property type="match status" value="1"/>
</dbReference>
<dbReference type="InterPro" id="IPR052186">
    <property type="entry name" value="Hydantoin_racemase-like"/>
</dbReference>
<sequence length="226" mass="22906">MTPLLMNPNANVATTEAMLQIARQILPDITGWTAPKGPQMIVDEAALTAAGRQVAEAQLPRVAGIIVSAFGDPGRAELAARMVCPVIGIGAASARAAGGRRFAVATTTPSLSGPIDALMTPVAGYLGCYLTQDDPLALMAHPARLDAALAGAVARATEDGAEVVIIGGGPLGEAAERLSASSPVPLISPIRAACVELRDALLSGASAGAIRVPRKEASTTVRKSKN</sequence>
<dbReference type="Gene3D" id="3.40.50.12500">
    <property type="match status" value="1"/>
</dbReference>
<dbReference type="PANTHER" id="PTHR28047">
    <property type="entry name" value="PROTEIN DCG1"/>
    <property type="match status" value="1"/>
</dbReference>
<name>A0A4R3J342_9RHOB</name>